<gene>
    <name evidence="7" type="ORF">B1A_16224</name>
</gene>
<evidence type="ECO:0000256" key="3">
    <source>
        <dbReference type="ARBA" id="ARBA00022989"/>
    </source>
</evidence>
<dbReference type="GO" id="GO:0046943">
    <property type="term" value="F:carboxylic acid transmembrane transporter activity"/>
    <property type="evidence" value="ECO:0007669"/>
    <property type="project" value="TreeGrafter"/>
</dbReference>
<dbReference type="PROSITE" id="PS50850">
    <property type="entry name" value="MFS"/>
    <property type="match status" value="1"/>
</dbReference>
<dbReference type="GO" id="GO:0005886">
    <property type="term" value="C:plasma membrane"/>
    <property type="evidence" value="ECO:0007669"/>
    <property type="project" value="TreeGrafter"/>
</dbReference>
<dbReference type="Gene3D" id="1.20.1250.20">
    <property type="entry name" value="MFS general substrate transporter like domains"/>
    <property type="match status" value="1"/>
</dbReference>
<keyword evidence="3 5" id="KW-1133">Transmembrane helix</keyword>
<feature type="transmembrane region" description="Helical" evidence="5">
    <location>
        <begin position="24"/>
        <end position="46"/>
    </location>
</feature>
<evidence type="ECO:0000313" key="7">
    <source>
        <dbReference type="EMBL" id="EQD41071.1"/>
    </source>
</evidence>
<comment type="caution">
    <text evidence="7">The sequence shown here is derived from an EMBL/GenBank/DDBJ whole genome shotgun (WGS) entry which is preliminary data.</text>
</comment>
<dbReference type="PROSITE" id="PS00217">
    <property type="entry name" value="SUGAR_TRANSPORT_2"/>
    <property type="match status" value="1"/>
</dbReference>
<feature type="domain" description="Major facilitator superfamily (MFS) profile" evidence="6">
    <location>
        <begin position="1"/>
        <end position="287"/>
    </location>
</feature>
<feature type="transmembrane region" description="Helical" evidence="5">
    <location>
        <begin position="83"/>
        <end position="104"/>
    </location>
</feature>
<keyword evidence="2 5" id="KW-0812">Transmembrane</keyword>
<proteinExistence type="predicted"/>
<feature type="transmembrane region" description="Helical" evidence="5">
    <location>
        <begin position="215"/>
        <end position="233"/>
    </location>
</feature>
<feature type="transmembrane region" description="Helical" evidence="5">
    <location>
        <begin position="147"/>
        <end position="166"/>
    </location>
</feature>
<dbReference type="Pfam" id="PF00083">
    <property type="entry name" value="Sugar_tr"/>
    <property type="match status" value="1"/>
</dbReference>
<dbReference type="SUPFAM" id="SSF103473">
    <property type="entry name" value="MFS general substrate transporter"/>
    <property type="match status" value="1"/>
</dbReference>
<feature type="transmembrane region" description="Helical" evidence="5">
    <location>
        <begin position="116"/>
        <end position="141"/>
    </location>
</feature>
<dbReference type="InterPro" id="IPR020846">
    <property type="entry name" value="MFS_dom"/>
</dbReference>
<evidence type="ECO:0000259" key="6">
    <source>
        <dbReference type="PROSITE" id="PS50850"/>
    </source>
</evidence>
<protein>
    <submittedName>
        <fullName evidence="7">General substrate transporter</fullName>
    </submittedName>
</protein>
<feature type="non-terminal residue" evidence="7">
    <location>
        <position position="1"/>
    </location>
</feature>
<dbReference type="PANTHER" id="PTHR23508:SF10">
    <property type="entry name" value="CARBOXYLIC ACID TRANSPORTER PROTEIN HOMOLOG"/>
    <property type="match status" value="1"/>
</dbReference>
<accession>T0YZF8</accession>
<dbReference type="AlphaFoldDB" id="T0YZF8"/>
<dbReference type="InterPro" id="IPR036259">
    <property type="entry name" value="MFS_trans_sf"/>
</dbReference>
<name>T0YZF8_9ZZZZ</name>
<feature type="non-terminal residue" evidence="7">
    <location>
        <position position="287"/>
    </location>
</feature>
<feature type="transmembrane region" description="Helical" evidence="5">
    <location>
        <begin position="253"/>
        <end position="277"/>
    </location>
</feature>
<reference evidence="7" key="1">
    <citation type="submission" date="2013-08" db="EMBL/GenBank/DDBJ databases">
        <authorList>
            <person name="Mendez C."/>
            <person name="Richter M."/>
            <person name="Ferrer M."/>
            <person name="Sanchez J."/>
        </authorList>
    </citation>
    <scope>NUCLEOTIDE SEQUENCE</scope>
</reference>
<evidence type="ECO:0000256" key="2">
    <source>
        <dbReference type="ARBA" id="ARBA00022692"/>
    </source>
</evidence>
<dbReference type="EMBL" id="AUZX01011923">
    <property type="protein sequence ID" value="EQD41071.1"/>
    <property type="molecule type" value="Genomic_DNA"/>
</dbReference>
<sequence>ALFAGPWMAKMYGAHPTAHQKIEFAFLIGLIGSISLFATFLGALFFGTIADKFGRKRIYGIEAALMAIGAVGCAFAGGPIAMLIWRTVMGFGIGGDYPLSAVIMSEYANRESRGKMVGMVFSGQALGFLAGPVIALTMLAAGINHELTWRILLGLGAIPAAAVILLRRSMPESPRWQARAMGQGAKASADLAAYSDGIARSAGRDTVIKEPLKKYIPTLIGTAGGWFLLDYVYYGNTVCMPQIINQVAPHASILASTAWNVLIFGIFAVVGYVAAFMTCDKLGRKFI</sequence>
<organism evidence="7">
    <name type="scientific">mine drainage metagenome</name>
    <dbReference type="NCBI Taxonomy" id="410659"/>
    <lineage>
        <taxon>unclassified sequences</taxon>
        <taxon>metagenomes</taxon>
        <taxon>ecological metagenomes</taxon>
    </lineage>
</organism>
<comment type="subcellular location">
    <subcellularLocation>
        <location evidence="1">Membrane</location>
        <topology evidence="1">Multi-pass membrane protein</topology>
    </subcellularLocation>
</comment>
<dbReference type="InterPro" id="IPR005829">
    <property type="entry name" value="Sugar_transporter_CS"/>
</dbReference>
<feature type="transmembrane region" description="Helical" evidence="5">
    <location>
        <begin position="58"/>
        <end position="77"/>
    </location>
</feature>
<evidence type="ECO:0000256" key="1">
    <source>
        <dbReference type="ARBA" id="ARBA00004141"/>
    </source>
</evidence>
<evidence type="ECO:0000256" key="4">
    <source>
        <dbReference type="ARBA" id="ARBA00023136"/>
    </source>
</evidence>
<evidence type="ECO:0000256" key="5">
    <source>
        <dbReference type="SAM" id="Phobius"/>
    </source>
</evidence>
<dbReference type="PANTHER" id="PTHR23508">
    <property type="entry name" value="CARBOXYLIC ACID TRANSPORTER PROTEIN HOMOLOG"/>
    <property type="match status" value="1"/>
</dbReference>
<dbReference type="InterPro" id="IPR005828">
    <property type="entry name" value="MFS_sugar_transport-like"/>
</dbReference>
<keyword evidence="4 5" id="KW-0472">Membrane</keyword>
<reference evidence="7" key="2">
    <citation type="journal article" date="2014" name="ISME J.">
        <title>Microbial stratification in low pH oxic and suboxic macroscopic growths along an acid mine drainage.</title>
        <authorList>
            <person name="Mendez-Garcia C."/>
            <person name="Mesa V."/>
            <person name="Sprenger R.R."/>
            <person name="Richter M."/>
            <person name="Diez M.S."/>
            <person name="Solano J."/>
            <person name="Bargiela R."/>
            <person name="Golyshina O.V."/>
            <person name="Manteca A."/>
            <person name="Ramos J.L."/>
            <person name="Gallego J.R."/>
            <person name="Llorente I."/>
            <person name="Martins Dos Santos V.A."/>
            <person name="Jensen O.N."/>
            <person name="Pelaez A.I."/>
            <person name="Sanchez J."/>
            <person name="Ferrer M."/>
        </authorList>
    </citation>
    <scope>NUCLEOTIDE SEQUENCE</scope>
</reference>